<dbReference type="Proteomes" id="UP000035762">
    <property type="component" value="Unassembled WGS sequence"/>
</dbReference>
<protein>
    <submittedName>
        <fullName evidence="2">Uncharacterized protein</fullName>
    </submittedName>
</protein>
<feature type="compositionally biased region" description="Low complexity" evidence="1">
    <location>
        <begin position="1"/>
        <end position="12"/>
    </location>
</feature>
<feature type="region of interest" description="Disordered" evidence="1">
    <location>
        <begin position="1"/>
        <end position="40"/>
    </location>
</feature>
<name>A0A090MRF7_AFIFE</name>
<comment type="caution">
    <text evidence="2">The sequence shown here is derived from an EMBL/GenBank/DDBJ whole genome shotgun (WGS) entry which is preliminary data.</text>
</comment>
<reference evidence="2 3" key="1">
    <citation type="journal article" date="2014" name="Genome Announc.">
        <title>Genome Sequence of Afipia felis Strain 76713, Isolated in Hospital Water Using an Amoeba Co-Culture Procedure.</title>
        <authorList>
            <person name="Benamar S."/>
            <person name="La Scola B."/>
            <person name="Croce O."/>
        </authorList>
    </citation>
    <scope>NUCLEOTIDE SEQUENCE [LARGE SCALE GENOMIC DNA]</scope>
    <source>
        <strain evidence="2 3">76713</strain>
    </source>
</reference>
<gene>
    <name evidence="2" type="ORF">BN961_01628</name>
</gene>
<dbReference type="EMBL" id="CCAZ020000001">
    <property type="protein sequence ID" value="CEG08214.1"/>
    <property type="molecule type" value="Genomic_DNA"/>
</dbReference>
<evidence type="ECO:0000313" key="3">
    <source>
        <dbReference type="Proteomes" id="UP000035762"/>
    </source>
</evidence>
<organism evidence="2 3">
    <name type="scientific">Afipia felis</name>
    <name type="common">Cat scratch disease bacillus</name>
    <dbReference type="NCBI Taxonomy" id="1035"/>
    <lineage>
        <taxon>Bacteria</taxon>
        <taxon>Pseudomonadati</taxon>
        <taxon>Pseudomonadota</taxon>
        <taxon>Alphaproteobacteria</taxon>
        <taxon>Hyphomicrobiales</taxon>
        <taxon>Nitrobacteraceae</taxon>
        <taxon>Afipia</taxon>
    </lineage>
</organism>
<dbReference type="OrthoDB" id="8481382at2"/>
<evidence type="ECO:0000313" key="2">
    <source>
        <dbReference type="EMBL" id="CEG08214.1"/>
    </source>
</evidence>
<accession>A0A090MRF7</accession>
<feature type="compositionally biased region" description="Polar residues" evidence="1">
    <location>
        <begin position="13"/>
        <end position="27"/>
    </location>
</feature>
<sequence>MSISPSGMTSSSVPATSSLLGSTSAKNKPSAEDQFLKIAGETPQQRMFNAMLSQLGISEDDFKAMSPAEQQKVMQKIQQMIQQQAQTGGAKAPGLVMDKSV</sequence>
<proteinExistence type="predicted"/>
<evidence type="ECO:0000256" key="1">
    <source>
        <dbReference type="SAM" id="MobiDB-lite"/>
    </source>
</evidence>
<dbReference type="STRING" id="1035.BN961_01628"/>
<keyword evidence="3" id="KW-1185">Reference proteome</keyword>
<dbReference type="AlphaFoldDB" id="A0A090MRF7"/>
<dbReference type="RefSeq" id="WP_082156988.1">
    <property type="nucleotide sequence ID" value="NZ_CCAZ020000001.1"/>
</dbReference>